<dbReference type="EMBL" id="AODQ01000044">
    <property type="protein sequence ID" value="EMR02815.1"/>
    <property type="molecule type" value="Genomic_DNA"/>
</dbReference>
<name>M7NM26_9BACT</name>
<dbReference type="Pfam" id="PF13568">
    <property type="entry name" value="OMP_b-brl_2"/>
    <property type="match status" value="1"/>
</dbReference>
<evidence type="ECO:0000259" key="2">
    <source>
        <dbReference type="Pfam" id="PF13568"/>
    </source>
</evidence>
<keyword evidence="1" id="KW-0732">Signal</keyword>
<feature type="domain" description="Outer membrane protein beta-barrel" evidence="2">
    <location>
        <begin position="23"/>
        <end position="160"/>
    </location>
</feature>
<organism evidence="3 4">
    <name type="scientific">Cesiribacter andamanensis AMV16</name>
    <dbReference type="NCBI Taxonomy" id="1279009"/>
    <lineage>
        <taxon>Bacteria</taxon>
        <taxon>Pseudomonadati</taxon>
        <taxon>Bacteroidota</taxon>
        <taxon>Cytophagia</taxon>
        <taxon>Cytophagales</taxon>
        <taxon>Cesiribacteraceae</taxon>
        <taxon>Cesiribacter</taxon>
    </lineage>
</organism>
<gene>
    <name evidence="3" type="ORF">ADICEAN_02023</name>
</gene>
<comment type="caution">
    <text evidence="3">The sequence shown here is derived from an EMBL/GenBank/DDBJ whole genome shotgun (WGS) entry which is preliminary data.</text>
</comment>
<proteinExistence type="predicted"/>
<protein>
    <recommendedName>
        <fullName evidence="2">Outer membrane protein beta-barrel domain-containing protein</fullName>
    </recommendedName>
</protein>
<dbReference type="OrthoDB" id="838174at2"/>
<dbReference type="STRING" id="1279009.ADICEAN_02023"/>
<keyword evidence="4" id="KW-1185">Reference proteome</keyword>
<feature type="chain" id="PRO_5004082205" description="Outer membrane protein beta-barrel domain-containing protein" evidence="1">
    <location>
        <begin position="22"/>
        <end position="194"/>
    </location>
</feature>
<dbReference type="AlphaFoldDB" id="M7NM26"/>
<dbReference type="RefSeq" id="WP_009195418.1">
    <property type="nucleotide sequence ID" value="NZ_AODQ01000044.1"/>
</dbReference>
<reference evidence="3 4" key="1">
    <citation type="journal article" date="2013" name="Genome Announc.">
        <title>Draft Genome Sequence of Cesiribacter andamanensis Strain AMV16T, Isolated from a Soil Sample from a Mud Volcano in the Andaman Islands, India.</title>
        <authorList>
            <person name="Shivaji S."/>
            <person name="Ara S."/>
            <person name="Begum Z."/>
            <person name="Srinivas T.N."/>
            <person name="Singh A."/>
            <person name="Kumar Pinnaka A."/>
        </authorList>
    </citation>
    <scope>NUCLEOTIDE SEQUENCE [LARGE SCALE GENOMIC DNA]</scope>
    <source>
        <strain evidence="3 4">AMV16</strain>
    </source>
</reference>
<dbReference type="Proteomes" id="UP000011910">
    <property type="component" value="Unassembled WGS sequence"/>
</dbReference>
<evidence type="ECO:0000313" key="3">
    <source>
        <dbReference type="EMBL" id="EMR02815.1"/>
    </source>
</evidence>
<evidence type="ECO:0000313" key="4">
    <source>
        <dbReference type="Proteomes" id="UP000011910"/>
    </source>
</evidence>
<evidence type="ECO:0000256" key="1">
    <source>
        <dbReference type="SAM" id="SignalP"/>
    </source>
</evidence>
<accession>M7NM26</accession>
<feature type="signal peptide" evidence="1">
    <location>
        <begin position="1"/>
        <end position="21"/>
    </location>
</feature>
<sequence length="194" mass="21211">MAKPLFFLLGCLLTFSSAGVAQVVFGLKGGPGYADVVALEKGKDSKTGRLAYQAGMLVKKQLQERVGLQAELLYSNKGQEGYFVHALGIPLLVCYRPLELLELEAGLNPSYNLLSTDDNSSNIRSMQAQAVDIALLAGTRYFISNRLGLNTRLGWGLLNALESVQYVGENNSLVRVEKSGLRHASIMLSLEYYF</sequence>
<dbReference type="InterPro" id="IPR025665">
    <property type="entry name" value="Beta-barrel_OMP_2"/>
</dbReference>